<evidence type="ECO:0000313" key="4">
    <source>
        <dbReference type="EMBL" id="MDA3615354.1"/>
    </source>
</evidence>
<keyword evidence="5" id="KW-1185">Reference proteome</keyword>
<dbReference type="EMBL" id="JAQGEF010000012">
    <property type="protein sequence ID" value="MDA3615354.1"/>
    <property type="molecule type" value="Genomic_DNA"/>
</dbReference>
<evidence type="ECO:0008006" key="6">
    <source>
        <dbReference type="Google" id="ProtNLM"/>
    </source>
</evidence>
<feature type="coiled-coil region" evidence="1">
    <location>
        <begin position="42"/>
        <end position="98"/>
    </location>
</feature>
<accession>A0ABT4UKI2</accession>
<proteinExistence type="predicted"/>
<evidence type="ECO:0000256" key="1">
    <source>
        <dbReference type="SAM" id="Coils"/>
    </source>
</evidence>
<feature type="chain" id="PRO_5047255498" description="DUF4890 domain-containing protein" evidence="3">
    <location>
        <begin position="26"/>
        <end position="121"/>
    </location>
</feature>
<name>A0ABT4UKI2_9BACT</name>
<reference evidence="4 5" key="1">
    <citation type="submission" date="2022-12" db="EMBL/GenBank/DDBJ databases">
        <title>Chitinophagaceae gen. sp. nov., a new member of the family Chitinophagaceae, isolated from soil in a chemical factory.</title>
        <authorList>
            <person name="Ke Z."/>
        </authorList>
    </citation>
    <scope>NUCLEOTIDE SEQUENCE [LARGE SCALE GENOMIC DNA]</scope>
    <source>
        <strain evidence="4 5">LY-5</strain>
    </source>
</reference>
<evidence type="ECO:0000256" key="2">
    <source>
        <dbReference type="SAM" id="MobiDB-lite"/>
    </source>
</evidence>
<protein>
    <recommendedName>
        <fullName evidence="6">DUF4890 domain-containing protein</fullName>
    </recommendedName>
</protein>
<keyword evidence="1" id="KW-0175">Coiled coil</keyword>
<dbReference type="Proteomes" id="UP001210231">
    <property type="component" value="Unassembled WGS sequence"/>
</dbReference>
<evidence type="ECO:0000256" key="3">
    <source>
        <dbReference type="SAM" id="SignalP"/>
    </source>
</evidence>
<keyword evidence="3" id="KW-0732">Signal</keyword>
<gene>
    <name evidence="4" type="ORF">O3P16_11085</name>
</gene>
<evidence type="ECO:0000313" key="5">
    <source>
        <dbReference type="Proteomes" id="UP001210231"/>
    </source>
</evidence>
<comment type="caution">
    <text evidence="4">The sequence shown here is derived from an EMBL/GenBank/DDBJ whole genome shotgun (WGS) entry which is preliminary data.</text>
</comment>
<feature type="region of interest" description="Disordered" evidence="2">
    <location>
        <begin position="102"/>
        <end position="121"/>
    </location>
</feature>
<dbReference type="RefSeq" id="WP_407031680.1">
    <property type="nucleotide sequence ID" value="NZ_JAQGEF010000012.1"/>
</dbReference>
<organism evidence="4 5">
    <name type="scientific">Polluticaenibacter yanchengensis</name>
    <dbReference type="NCBI Taxonomy" id="3014562"/>
    <lineage>
        <taxon>Bacteria</taxon>
        <taxon>Pseudomonadati</taxon>
        <taxon>Bacteroidota</taxon>
        <taxon>Chitinophagia</taxon>
        <taxon>Chitinophagales</taxon>
        <taxon>Chitinophagaceae</taxon>
        <taxon>Polluticaenibacter</taxon>
    </lineage>
</organism>
<feature type="signal peptide" evidence="3">
    <location>
        <begin position="1"/>
        <end position="25"/>
    </location>
</feature>
<sequence length="121" mass="14020">MKKVTLMLVAAVLSIATLTSTNVYAQDKQEKKQSLREVLGLTKEVDQKIKDIKATYKEQEETVKSTTVLDEKAKKARIKEIRTEREAKINELLTKEQQVKYETYKEESKKQKDAEKKKEGE</sequence>